<sequence>MAGLCEGGNEPTGSLKAIFNCPKTSLNLKSDTKKAPLMWQLGQEIMGYGGQFFSPPLHTSPTSYIFRCTQTIIVLPLTHIVKIGKTELQDRCLTTNWEERCGATATEMEEHNPDKVKFDGERNGPKASSRQVYDDDDDDDDDDESTKLSVHNQHYTFCQHGTRSPLKMTRQDKTRQDKRDISIPKA</sequence>
<evidence type="ECO:0000256" key="1">
    <source>
        <dbReference type="SAM" id="MobiDB-lite"/>
    </source>
</evidence>
<dbReference type="Proteomes" id="UP001148838">
    <property type="component" value="Unassembled WGS sequence"/>
</dbReference>
<feature type="compositionally biased region" description="Acidic residues" evidence="1">
    <location>
        <begin position="134"/>
        <end position="144"/>
    </location>
</feature>
<reference evidence="2 3" key="1">
    <citation type="journal article" date="2022" name="Allergy">
        <title>Genome assembly and annotation of Periplaneta americana reveal a comprehensive cockroach allergen profile.</title>
        <authorList>
            <person name="Wang L."/>
            <person name="Xiong Q."/>
            <person name="Saelim N."/>
            <person name="Wang L."/>
            <person name="Nong W."/>
            <person name="Wan A.T."/>
            <person name="Shi M."/>
            <person name="Liu X."/>
            <person name="Cao Q."/>
            <person name="Hui J.H.L."/>
            <person name="Sookrung N."/>
            <person name="Leung T.F."/>
            <person name="Tungtrongchitr A."/>
            <person name="Tsui S.K.W."/>
        </authorList>
    </citation>
    <scope>NUCLEOTIDE SEQUENCE [LARGE SCALE GENOMIC DNA]</scope>
    <source>
        <strain evidence="2">PWHHKU_190912</strain>
    </source>
</reference>
<gene>
    <name evidence="2" type="ORF">ANN_12567</name>
</gene>
<feature type="compositionally biased region" description="Polar residues" evidence="1">
    <location>
        <begin position="147"/>
        <end position="162"/>
    </location>
</feature>
<name>A0ABQ8TIV0_PERAM</name>
<accession>A0ABQ8TIV0</accession>
<protein>
    <submittedName>
        <fullName evidence="2">Uncharacterized protein</fullName>
    </submittedName>
</protein>
<feature type="region of interest" description="Disordered" evidence="1">
    <location>
        <begin position="105"/>
        <end position="186"/>
    </location>
</feature>
<organism evidence="2 3">
    <name type="scientific">Periplaneta americana</name>
    <name type="common">American cockroach</name>
    <name type="synonym">Blatta americana</name>
    <dbReference type="NCBI Taxonomy" id="6978"/>
    <lineage>
        <taxon>Eukaryota</taxon>
        <taxon>Metazoa</taxon>
        <taxon>Ecdysozoa</taxon>
        <taxon>Arthropoda</taxon>
        <taxon>Hexapoda</taxon>
        <taxon>Insecta</taxon>
        <taxon>Pterygota</taxon>
        <taxon>Neoptera</taxon>
        <taxon>Polyneoptera</taxon>
        <taxon>Dictyoptera</taxon>
        <taxon>Blattodea</taxon>
        <taxon>Blattoidea</taxon>
        <taxon>Blattidae</taxon>
        <taxon>Blattinae</taxon>
        <taxon>Periplaneta</taxon>
    </lineage>
</organism>
<dbReference type="EMBL" id="JAJSOF020000009">
    <property type="protein sequence ID" value="KAJ4445882.1"/>
    <property type="molecule type" value="Genomic_DNA"/>
</dbReference>
<keyword evidence="3" id="KW-1185">Reference proteome</keyword>
<evidence type="ECO:0000313" key="2">
    <source>
        <dbReference type="EMBL" id="KAJ4445882.1"/>
    </source>
</evidence>
<proteinExistence type="predicted"/>
<feature type="compositionally biased region" description="Basic and acidic residues" evidence="1">
    <location>
        <begin position="169"/>
        <end position="186"/>
    </location>
</feature>
<feature type="compositionally biased region" description="Basic and acidic residues" evidence="1">
    <location>
        <begin position="108"/>
        <end position="124"/>
    </location>
</feature>
<evidence type="ECO:0000313" key="3">
    <source>
        <dbReference type="Proteomes" id="UP001148838"/>
    </source>
</evidence>
<comment type="caution">
    <text evidence="2">The sequence shown here is derived from an EMBL/GenBank/DDBJ whole genome shotgun (WGS) entry which is preliminary data.</text>
</comment>